<evidence type="ECO:0000313" key="8">
    <source>
        <dbReference type="EMBL" id="RXK12999.1"/>
    </source>
</evidence>
<dbReference type="GO" id="GO:0006310">
    <property type="term" value="P:DNA recombination"/>
    <property type="evidence" value="ECO:0007669"/>
    <property type="project" value="UniProtKB-KW"/>
</dbReference>
<dbReference type="SUPFAM" id="SSF56349">
    <property type="entry name" value="DNA breaking-rejoining enzymes"/>
    <property type="match status" value="1"/>
</dbReference>
<dbReference type="InterPro" id="IPR011010">
    <property type="entry name" value="DNA_brk_join_enz"/>
</dbReference>
<dbReference type="Proteomes" id="UP000290092">
    <property type="component" value="Unassembled WGS sequence"/>
</dbReference>
<evidence type="ECO:0008006" key="10">
    <source>
        <dbReference type="Google" id="ProtNLM"/>
    </source>
</evidence>
<evidence type="ECO:0000259" key="6">
    <source>
        <dbReference type="PROSITE" id="PS51898"/>
    </source>
</evidence>
<dbReference type="AlphaFoldDB" id="A0AAX2ACY5"/>
<feature type="domain" description="Tyr recombinase" evidence="6">
    <location>
        <begin position="198"/>
        <end position="396"/>
    </location>
</feature>
<dbReference type="Gene3D" id="1.10.443.10">
    <property type="entry name" value="Intergrase catalytic core"/>
    <property type="match status" value="1"/>
</dbReference>
<comment type="similarity">
    <text evidence="1">Belongs to the 'phage' integrase family.</text>
</comment>
<keyword evidence="2" id="KW-0229">DNA integration</keyword>
<sequence length="409" mass="47952">MSISIYSMKISKLSIIDTNNNAHLFNIDEKVSLRESEIKFTKTLYPYVVLFDSNMELIKEANDYLLTKLSRGQEINTALSKGYDLKHFYTFLKIEELSFADIKPLHINDFIAYLMYPDYKKQQSLKVTSKRTGKTINRIVSTVRDFYRHLEYYYGLDNPFEHEAIAIKMPMNQREGLFAHLGRGQITKSIFKVKESSKNIKVLTHHEFETLNEYFKNERDRLIFKFMFFTGARIGEALSLKIQDIKTMNSSKKVQTIELSKPLENESHRRRLKTGTRKLYVPNKIYYELNNYYDGKWSDIWDETEFEHDYFFISESKANLGSPISYATIYKKFKEAKEATGIDFTPHDLRHTFATNLARNKVDITTIQSLLGHKNPSTCSIYIQLAKEQDIAKELEKIFVNMEYGLSDV</sequence>
<dbReference type="GO" id="GO:0003677">
    <property type="term" value="F:DNA binding"/>
    <property type="evidence" value="ECO:0007669"/>
    <property type="project" value="UniProtKB-UniRule"/>
</dbReference>
<dbReference type="PROSITE" id="PS51898">
    <property type="entry name" value="TYR_RECOMBINASE"/>
    <property type="match status" value="1"/>
</dbReference>
<comment type="caution">
    <text evidence="8">The sequence shown here is derived from an EMBL/GenBank/DDBJ whole genome shotgun (WGS) entry which is preliminary data.</text>
</comment>
<reference evidence="8 9" key="1">
    <citation type="submission" date="2017-09" db="EMBL/GenBank/DDBJ databases">
        <title>Genomics of the genus Arcobacter.</title>
        <authorList>
            <person name="Perez-Cataluna A."/>
            <person name="Figueras M.J."/>
            <person name="Salas-Masso N."/>
        </authorList>
    </citation>
    <scope>NUCLEOTIDE SEQUENCE [LARGE SCALE GENOMIC DNA]</scope>
    <source>
        <strain evidence="8 9">CECT 7386</strain>
    </source>
</reference>
<dbReference type="InterPro" id="IPR050090">
    <property type="entry name" value="Tyrosine_recombinase_XerCD"/>
</dbReference>
<evidence type="ECO:0000256" key="2">
    <source>
        <dbReference type="ARBA" id="ARBA00022908"/>
    </source>
</evidence>
<keyword evidence="3 5" id="KW-0238">DNA-binding</keyword>
<dbReference type="PANTHER" id="PTHR30349:SF64">
    <property type="entry name" value="PROPHAGE INTEGRASE INTD-RELATED"/>
    <property type="match status" value="1"/>
</dbReference>
<evidence type="ECO:0000256" key="5">
    <source>
        <dbReference type="PROSITE-ProRule" id="PRU01248"/>
    </source>
</evidence>
<dbReference type="InterPro" id="IPR013762">
    <property type="entry name" value="Integrase-like_cat_sf"/>
</dbReference>
<dbReference type="PANTHER" id="PTHR30349">
    <property type="entry name" value="PHAGE INTEGRASE-RELATED"/>
    <property type="match status" value="1"/>
</dbReference>
<dbReference type="Gene3D" id="1.10.150.130">
    <property type="match status" value="1"/>
</dbReference>
<evidence type="ECO:0000256" key="4">
    <source>
        <dbReference type="ARBA" id="ARBA00023172"/>
    </source>
</evidence>
<name>A0AAX2ACY5_9BACT</name>
<evidence type="ECO:0000313" key="9">
    <source>
        <dbReference type="Proteomes" id="UP000290092"/>
    </source>
</evidence>
<dbReference type="GO" id="GO:0015074">
    <property type="term" value="P:DNA integration"/>
    <property type="evidence" value="ECO:0007669"/>
    <property type="project" value="UniProtKB-KW"/>
</dbReference>
<keyword evidence="4" id="KW-0233">DNA recombination</keyword>
<proteinExistence type="inferred from homology"/>
<dbReference type="PROSITE" id="PS51900">
    <property type="entry name" value="CB"/>
    <property type="match status" value="1"/>
</dbReference>
<gene>
    <name evidence="8" type="ORF">CP985_13470</name>
</gene>
<accession>A0AAX2ACY5</accession>
<dbReference type="Pfam" id="PF00589">
    <property type="entry name" value="Phage_integrase"/>
    <property type="match status" value="1"/>
</dbReference>
<keyword evidence="9" id="KW-1185">Reference proteome</keyword>
<dbReference type="RefSeq" id="WP_114843396.1">
    <property type="nucleotide sequence ID" value="NZ_CP031220.1"/>
</dbReference>
<protein>
    <recommendedName>
        <fullName evidence="10">Site-specific tyrosine recombinase, phage integrase family</fullName>
    </recommendedName>
</protein>
<dbReference type="InterPro" id="IPR002104">
    <property type="entry name" value="Integrase_catalytic"/>
</dbReference>
<organism evidence="8 9">
    <name type="scientific">Malaciobacter mytili LMG 24559</name>
    <dbReference type="NCBI Taxonomy" id="1032238"/>
    <lineage>
        <taxon>Bacteria</taxon>
        <taxon>Pseudomonadati</taxon>
        <taxon>Campylobacterota</taxon>
        <taxon>Epsilonproteobacteria</taxon>
        <taxon>Campylobacterales</taxon>
        <taxon>Arcobacteraceae</taxon>
        <taxon>Malaciobacter</taxon>
    </lineage>
</organism>
<evidence type="ECO:0000256" key="3">
    <source>
        <dbReference type="ARBA" id="ARBA00023125"/>
    </source>
</evidence>
<dbReference type="CDD" id="cd00397">
    <property type="entry name" value="DNA_BRE_C"/>
    <property type="match status" value="1"/>
</dbReference>
<dbReference type="EMBL" id="NXID01000065">
    <property type="protein sequence ID" value="RXK12999.1"/>
    <property type="molecule type" value="Genomic_DNA"/>
</dbReference>
<evidence type="ECO:0000256" key="1">
    <source>
        <dbReference type="ARBA" id="ARBA00008857"/>
    </source>
</evidence>
<dbReference type="InterPro" id="IPR044068">
    <property type="entry name" value="CB"/>
</dbReference>
<dbReference type="InterPro" id="IPR010998">
    <property type="entry name" value="Integrase_recombinase_N"/>
</dbReference>
<feature type="domain" description="Core-binding (CB)" evidence="7">
    <location>
        <begin position="52"/>
        <end position="151"/>
    </location>
</feature>
<dbReference type="KEGG" id="amyt:AMYT_a0196"/>
<evidence type="ECO:0000259" key="7">
    <source>
        <dbReference type="PROSITE" id="PS51900"/>
    </source>
</evidence>